<dbReference type="Gene3D" id="3.40.50.80">
    <property type="entry name" value="Nucleotide-binding domain of ferredoxin-NADP reductase (FNR) module"/>
    <property type="match status" value="1"/>
</dbReference>
<dbReference type="OrthoDB" id="5465270at2759"/>
<dbReference type="Gene3D" id="2.40.30.10">
    <property type="entry name" value="Translation factors"/>
    <property type="match status" value="1"/>
</dbReference>
<dbReference type="PROSITE" id="PS51384">
    <property type="entry name" value="FAD_FR"/>
    <property type="match status" value="1"/>
</dbReference>
<proteinExistence type="predicted"/>
<gene>
    <name evidence="2" type="ORF">LUZ63_020149</name>
</gene>
<dbReference type="Pfam" id="PF04954">
    <property type="entry name" value="SIP"/>
    <property type="match status" value="1"/>
</dbReference>
<dbReference type="InterPro" id="IPR007037">
    <property type="entry name" value="SIP_rossman_dom"/>
</dbReference>
<evidence type="ECO:0000313" key="3">
    <source>
        <dbReference type="Proteomes" id="UP001151287"/>
    </source>
</evidence>
<dbReference type="PANTHER" id="PTHR30157">
    <property type="entry name" value="FERRIC REDUCTASE, NADPH-DEPENDENT"/>
    <property type="match status" value="1"/>
</dbReference>
<name>A0A9Q0C0I9_9POAL</name>
<organism evidence="2 3">
    <name type="scientific">Rhynchospora breviuscula</name>
    <dbReference type="NCBI Taxonomy" id="2022672"/>
    <lineage>
        <taxon>Eukaryota</taxon>
        <taxon>Viridiplantae</taxon>
        <taxon>Streptophyta</taxon>
        <taxon>Embryophyta</taxon>
        <taxon>Tracheophyta</taxon>
        <taxon>Spermatophyta</taxon>
        <taxon>Magnoliopsida</taxon>
        <taxon>Liliopsida</taxon>
        <taxon>Poales</taxon>
        <taxon>Cyperaceae</taxon>
        <taxon>Cyperoideae</taxon>
        <taxon>Rhynchosporeae</taxon>
        <taxon>Rhynchospora</taxon>
    </lineage>
</organism>
<dbReference type="Proteomes" id="UP001151287">
    <property type="component" value="Unassembled WGS sequence"/>
</dbReference>
<dbReference type="PANTHER" id="PTHR30157:SF0">
    <property type="entry name" value="NADPH-DEPENDENT FERRIC-CHELATE REDUCTASE"/>
    <property type="match status" value="1"/>
</dbReference>
<feature type="domain" description="FAD-binding FR-type" evidence="1">
    <location>
        <begin position="8"/>
        <end position="147"/>
    </location>
</feature>
<reference evidence="2" key="1">
    <citation type="journal article" date="2022" name="Cell">
        <title>Repeat-based holocentromeres influence genome architecture and karyotype evolution.</title>
        <authorList>
            <person name="Hofstatter P.G."/>
            <person name="Thangavel G."/>
            <person name="Lux T."/>
            <person name="Neumann P."/>
            <person name="Vondrak T."/>
            <person name="Novak P."/>
            <person name="Zhang M."/>
            <person name="Costa L."/>
            <person name="Castellani M."/>
            <person name="Scott A."/>
            <person name="Toegelov H."/>
            <person name="Fuchs J."/>
            <person name="Mata-Sucre Y."/>
            <person name="Dias Y."/>
            <person name="Vanzela A.L.L."/>
            <person name="Huettel B."/>
            <person name="Almeida C.C.S."/>
            <person name="Simkova H."/>
            <person name="Souza G."/>
            <person name="Pedrosa-Harand A."/>
            <person name="Macas J."/>
            <person name="Mayer K.F.X."/>
            <person name="Houben A."/>
            <person name="Marques A."/>
        </authorList>
    </citation>
    <scope>NUCLEOTIDE SEQUENCE</scope>
    <source>
        <strain evidence="2">RhyBre1mFocal</strain>
    </source>
</reference>
<protein>
    <recommendedName>
        <fullName evidence="1">FAD-binding FR-type domain-containing protein</fullName>
    </recommendedName>
</protein>
<dbReference type="GO" id="GO:0016491">
    <property type="term" value="F:oxidoreductase activity"/>
    <property type="evidence" value="ECO:0007669"/>
    <property type="project" value="InterPro"/>
</dbReference>
<dbReference type="AlphaFoldDB" id="A0A9Q0C0I9"/>
<dbReference type="CDD" id="cd06193">
    <property type="entry name" value="siderophore_interacting"/>
    <property type="match status" value="1"/>
</dbReference>
<evidence type="ECO:0000313" key="2">
    <source>
        <dbReference type="EMBL" id="KAJ1684394.1"/>
    </source>
</evidence>
<sequence>MPATDAMLVLDEVEVRSTTRLSPTYVRLELGGPCLADFGVDGPTYDQRVKLVVPGPTGRLPLIDGAAGSWYADWLALPSEERGHMRTYTVREVRGTGAGTRLVVDVAVHGTPPTGPGAAWAAAAAPGDRCVLVGPRRGVPFGGIEFAPGDAESLLLVADETGVPAVAAILEQLAEEDPDARGTAFLEVPLHDDVQQLRAPVGVDVRWLVRDGREWGAEAVPAVRRHVGLAGWPGDPAPSGGADDVWETPSYSAAGEALPDRLPAHLRCYAWIAGESGVVRTLRRALVGELGWERAQVAFMGYWREGVSMRS</sequence>
<dbReference type="EMBL" id="JAMQYH010000029">
    <property type="protein sequence ID" value="KAJ1684394.1"/>
    <property type="molecule type" value="Genomic_DNA"/>
</dbReference>
<dbReference type="InterPro" id="IPR017927">
    <property type="entry name" value="FAD-bd_FR_type"/>
</dbReference>
<dbReference type="InterPro" id="IPR039374">
    <property type="entry name" value="SIP_fam"/>
</dbReference>
<dbReference type="Pfam" id="PF08021">
    <property type="entry name" value="FAD_binding_9"/>
    <property type="match status" value="1"/>
</dbReference>
<dbReference type="InterPro" id="IPR039261">
    <property type="entry name" value="FNR_nucleotide-bd"/>
</dbReference>
<comment type="caution">
    <text evidence="2">The sequence shown here is derived from an EMBL/GenBank/DDBJ whole genome shotgun (WGS) entry which is preliminary data.</text>
</comment>
<dbReference type="InterPro" id="IPR017938">
    <property type="entry name" value="Riboflavin_synthase-like_b-brl"/>
</dbReference>
<evidence type="ECO:0000259" key="1">
    <source>
        <dbReference type="PROSITE" id="PS51384"/>
    </source>
</evidence>
<keyword evidence="3" id="KW-1185">Reference proteome</keyword>
<dbReference type="InterPro" id="IPR013113">
    <property type="entry name" value="SIP_FAD-bd"/>
</dbReference>
<accession>A0A9Q0C0I9</accession>
<dbReference type="SUPFAM" id="SSF63380">
    <property type="entry name" value="Riboflavin synthase domain-like"/>
    <property type="match status" value="1"/>
</dbReference>